<protein>
    <recommendedName>
        <fullName evidence="5">Membrane-anchored protein</fullName>
    </recommendedName>
</protein>
<dbReference type="Pfam" id="PF11902">
    <property type="entry name" value="DUF3422"/>
    <property type="match status" value="1"/>
</dbReference>
<evidence type="ECO:0000313" key="3">
    <source>
        <dbReference type="EMBL" id="CCK75486.1"/>
    </source>
</evidence>
<proteinExistence type="predicted"/>
<keyword evidence="2" id="KW-1133">Transmembrane helix</keyword>
<evidence type="ECO:0000256" key="2">
    <source>
        <dbReference type="SAM" id="Phobius"/>
    </source>
</evidence>
<feature type="compositionally biased region" description="Low complexity" evidence="1">
    <location>
        <begin position="479"/>
        <end position="488"/>
    </location>
</feature>
<keyword evidence="2" id="KW-0472">Membrane</keyword>
<sequence>MTTLIPGQQSASESRPTQASEPSAEISSVEFPQESVSKESAALNESNTTNENSAPDISAPVVTLQVHPWRSALYEELHNRPSPIIEGACQITHFTVMLGDASEALYEHIVDLCKRFSMPAPAADSSCLYLDFGGFELRWERHLEFANFTFICPNVEPFSADALSFIPKDWLAAIPGNVVVALHVALIEHEPTDEELHKWFEGQRWNGAKVAFERGAAWTAFKLHSDGFGRIVAHGNHLNPYQRGRLVQRLIEIETYRLMSLLGLPVARELNPAITQIEEDLAVLNQRIADIQNEDDERLLLTELSQLAANIEQHRSDTNFRFSATNAYYDLVGDRLHQLHESHMDGVQSLQEFLERRLSPGIKTCQSVRDRLEDLSRRIHRTTSLLRTRVELSIEAQNQNLLTSMNRRSHLQLRLQQTVEGLSVVAIGYYALSLMGYGFEALKAFGVPVNKDIATGIAMPIVLFSIYFGMHRIRTKLTKQSQKASGAKKSSKSKKTEKNK</sequence>
<evidence type="ECO:0000256" key="1">
    <source>
        <dbReference type="SAM" id="MobiDB-lite"/>
    </source>
</evidence>
<dbReference type="HOGENOM" id="CLU_035873_0_0_6"/>
<keyword evidence="2" id="KW-0812">Transmembrane</keyword>
<organism evidence="3 4">
    <name type="scientific">Oleispira antarctica RB-8</name>
    <dbReference type="NCBI Taxonomy" id="698738"/>
    <lineage>
        <taxon>Bacteria</taxon>
        <taxon>Pseudomonadati</taxon>
        <taxon>Pseudomonadota</taxon>
        <taxon>Gammaproteobacteria</taxon>
        <taxon>Oceanospirillales</taxon>
        <taxon>Oceanospirillaceae</taxon>
        <taxon>Oleispira</taxon>
    </lineage>
</organism>
<name>R4YLB8_OLEAN</name>
<evidence type="ECO:0008006" key="5">
    <source>
        <dbReference type="Google" id="ProtNLM"/>
    </source>
</evidence>
<dbReference type="AlphaFoldDB" id="R4YLB8"/>
<feature type="region of interest" description="Disordered" evidence="1">
    <location>
        <begin position="1"/>
        <end position="56"/>
    </location>
</feature>
<evidence type="ECO:0000313" key="4">
    <source>
        <dbReference type="Proteomes" id="UP000032749"/>
    </source>
</evidence>
<dbReference type="InterPro" id="IPR021830">
    <property type="entry name" value="DUF3422"/>
</dbReference>
<dbReference type="OrthoDB" id="9767470at2"/>
<accession>R4YLB8</accession>
<dbReference type="EMBL" id="FO203512">
    <property type="protein sequence ID" value="CCK75486.1"/>
    <property type="molecule type" value="Genomic_DNA"/>
</dbReference>
<keyword evidence="4" id="KW-1185">Reference proteome</keyword>
<feature type="transmembrane region" description="Helical" evidence="2">
    <location>
        <begin position="453"/>
        <end position="470"/>
    </location>
</feature>
<dbReference type="STRING" id="698738.OLEAN_C13100"/>
<dbReference type="KEGG" id="oai:OLEAN_C13100"/>
<reference evidence="3 4" key="1">
    <citation type="journal article" date="2013" name="Nat. Commun.">
        <title>Genome sequence and functional genomic analysis of the oil-degrading bacterium Oleispira antarctica.</title>
        <authorList>
            <person name="Kube M."/>
            <person name="Chernikova T.N."/>
            <person name="Al-Ramahi Y."/>
            <person name="Beloqui A."/>
            <person name="Lopez-Cortez N."/>
            <person name="Guazzaroni M.E."/>
            <person name="Heipieper H.J."/>
            <person name="Klages S."/>
            <person name="Kotsyurbenko O.R."/>
            <person name="Langer I."/>
            <person name="Nechitaylo T.Y."/>
            <person name="Lunsdorf H."/>
            <person name="Fernandez M."/>
            <person name="Juarez S."/>
            <person name="Ciordia S."/>
            <person name="Singer A."/>
            <person name="Kagan O."/>
            <person name="Egorova O."/>
            <person name="Petit P.A."/>
            <person name="Stogios P."/>
            <person name="Kim Y."/>
            <person name="Tchigvintsev A."/>
            <person name="Flick R."/>
            <person name="Denaro R."/>
            <person name="Genovese M."/>
            <person name="Albar J.P."/>
            <person name="Reva O.N."/>
            <person name="Martinez-Gomariz M."/>
            <person name="Tran H."/>
            <person name="Ferrer M."/>
            <person name="Savchenko A."/>
            <person name="Yakunin A.F."/>
            <person name="Yakimov M.M."/>
            <person name="Golyshina O.V."/>
            <person name="Reinhardt R."/>
            <person name="Golyshin P.N."/>
        </authorList>
    </citation>
    <scope>NUCLEOTIDE SEQUENCE [LARGE SCALE GENOMIC DNA]</scope>
</reference>
<gene>
    <name evidence="3" type="ORF">OLEAN_C13100</name>
</gene>
<feature type="region of interest" description="Disordered" evidence="1">
    <location>
        <begin position="479"/>
        <end position="500"/>
    </location>
</feature>
<dbReference type="Proteomes" id="UP000032749">
    <property type="component" value="Chromosome"/>
</dbReference>
<feature type="compositionally biased region" description="Polar residues" evidence="1">
    <location>
        <begin position="1"/>
        <end position="21"/>
    </location>
</feature>
<feature type="compositionally biased region" description="Polar residues" evidence="1">
    <location>
        <begin position="43"/>
        <end position="55"/>
    </location>
</feature>